<sequence>MDQLTDKETVIFSILDYVGDDQESAAKAVAFIGDSRVKYQLFTRCYNKVSGETVSAKTDAAIQSASEMAVLFQ</sequence>
<dbReference type="InterPro" id="IPR022544">
    <property type="entry name" value="Phage_P22_Orf80"/>
</dbReference>
<evidence type="ECO:0000313" key="2">
    <source>
        <dbReference type="Proteomes" id="UP001334005"/>
    </source>
</evidence>
<accession>A0ABU8ZCA4</accession>
<dbReference type="RefSeq" id="WP_331835639.1">
    <property type="nucleotide sequence ID" value="NZ_JARXNH020000057.1"/>
</dbReference>
<keyword evidence="2" id="KW-1185">Reference proteome</keyword>
<organism evidence="1 2">
    <name type="scientific">Raoultella scottii</name>
    <dbReference type="NCBI Taxonomy" id="3040937"/>
    <lineage>
        <taxon>Bacteria</taxon>
        <taxon>Pseudomonadati</taxon>
        <taxon>Pseudomonadota</taxon>
        <taxon>Gammaproteobacteria</taxon>
        <taxon>Enterobacterales</taxon>
        <taxon>Enterobacteriaceae</taxon>
        <taxon>Klebsiella/Raoultella group</taxon>
        <taxon>Raoultella</taxon>
    </lineage>
</organism>
<proteinExistence type="predicted"/>
<dbReference type="Proteomes" id="UP001334005">
    <property type="component" value="Unassembled WGS sequence"/>
</dbReference>
<dbReference type="Pfam" id="PF10834">
    <property type="entry name" value="DUF2560"/>
    <property type="match status" value="1"/>
</dbReference>
<protein>
    <submittedName>
        <fullName evidence="1">DUF2560 family protein</fullName>
    </submittedName>
</protein>
<dbReference type="EMBL" id="JARXNH020000057">
    <property type="protein sequence ID" value="MEK0250686.1"/>
    <property type="molecule type" value="Genomic_DNA"/>
</dbReference>
<gene>
    <name evidence="1" type="ORF">QFI66_021640</name>
</gene>
<evidence type="ECO:0000313" key="1">
    <source>
        <dbReference type="EMBL" id="MEK0250686.1"/>
    </source>
</evidence>
<reference evidence="1 2" key="1">
    <citation type="submission" date="2024-03" db="EMBL/GenBank/DDBJ databases">
        <title>Two novel Raoultella species associated with bleeding cankers of broadleaf hosts, Raoultella scottia sp. nov. and Raoultella lignicola sp. nov.</title>
        <authorList>
            <person name="Brady C.L."/>
        </authorList>
    </citation>
    <scope>NUCLEOTIDE SEQUENCE [LARGE SCALE GENOMIC DNA]</scope>
    <source>
        <strain evidence="1 2">BAC 10a-01-01</strain>
    </source>
</reference>
<name>A0ABU8ZCA4_9ENTR</name>
<comment type="caution">
    <text evidence="1">The sequence shown here is derived from an EMBL/GenBank/DDBJ whole genome shotgun (WGS) entry which is preliminary data.</text>
</comment>